<feature type="compositionally biased region" description="Basic and acidic residues" evidence="1">
    <location>
        <begin position="109"/>
        <end position="120"/>
    </location>
</feature>
<keyword evidence="2" id="KW-0472">Membrane</keyword>
<name>W6PUS4_PENRF</name>
<keyword evidence="2" id="KW-0812">Transmembrane</keyword>
<feature type="region of interest" description="Disordered" evidence="1">
    <location>
        <begin position="19"/>
        <end position="41"/>
    </location>
</feature>
<evidence type="ECO:0000256" key="2">
    <source>
        <dbReference type="SAM" id="Phobius"/>
    </source>
</evidence>
<accession>W6PUS4</accession>
<evidence type="ECO:0000256" key="1">
    <source>
        <dbReference type="SAM" id="MobiDB-lite"/>
    </source>
</evidence>
<dbReference type="AlphaFoldDB" id="W6PUS4"/>
<feature type="region of interest" description="Disordered" evidence="1">
    <location>
        <begin position="81"/>
        <end position="131"/>
    </location>
</feature>
<proteinExistence type="predicted"/>
<reference evidence="3" key="1">
    <citation type="journal article" date="2014" name="Nat. Commun.">
        <title>Multiple recent horizontal transfers of a large genomic region in cheese making fungi.</title>
        <authorList>
            <person name="Cheeseman K."/>
            <person name="Ropars J."/>
            <person name="Renault P."/>
            <person name="Dupont J."/>
            <person name="Gouzy J."/>
            <person name="Branca A."/>
            <person name="Abraham A.L."/>
            <person name="Ceppi M."/>
            <person name="Conseiller E."/>
            <person name="Debuchy R."/>
            <person name="Malagnac F."/>
            <person name="Goarin A."/>
            <person name="Silar P."/>
            <person name="Lacoste S."/>
            <person name="Sallet E."/>
            <person name="Bensimon A."/>
            <person name="Giraud T."/>
            <person name="Brygoo Y."/>
        </authorList>
    </citation>
    <scope>NUCLEOTIDE SEQUENCE [LARGE SCALE GENOMIC DNA]</scope>
    <source>
        <strain evidence="3">FM164</strain>
    </source>
</reference>
<keyword evidence="4" id="KW-1185">Reference proteome</keyword>
<gene>
    <name evidence="3" type="ORF">PROQFM164_S01g001451</name>
</gene>
<organism evidence="3 4">
    <name type="scientific">Penicillium roqueforti (strain FM164)</name>
    <dbReference type="NCBI Taxonomy" id="1365484"/>
    <lineage>
        <taxon>Eukaryota</taxon>
        <taxon>Fungi</taxon>
        <taxon>Dikarya</taxon>
        <taxon>Ascomycota</taxon>
        <taxon>Pezizomycotina</taxon>
        <taxon>Eurotiomycetes</taxon>
        <taxon>Eurotiomycetidae</taxon>
        <taxon>Eurotiales</taxon>
        <taxon>Aspergillaceae</taxon>
        <taxon>Penicillium</taxon>
    </lineage>
</organism>
<evidence type="ECO:0000313" key="4">
    <source>
        <dbReference type="Proteomes" id="UP000030686"/>
    </source>
</evidence>
<evidence type="ECO:0000313" key="3">
    <source>
        <dbReference type="EMBL" id="CDM27640.1"/>
    </source>
</evidence>
<dbReference type="Proteomes" id="UP000030686">
    <property type="component" value="Unassembled WGS sequence"/>
</dbReference>
<keyword evidence="2" id="KW-1133">Transmembrane helix</keyword>
<dbReference type="OrthoDB" id="4361103at2759"/>
<protein>
    <submittedName>
        <fullName evidence="3">Genomic scaffold, ProqFM164S01</fullName>
    </submittedName>
</protein>
<feature type="transmembrane region" description="Helical" evidence="2">
    <location>
        <begin position="49"/>
        <end position="70"/>
    </location>
</feature>
<sequence>MYSFSVSVSFGSSKFSFPGLSSQIPNERDQTSDSGQQKQKDETYVSQGFVIGAFLAIFFAQVGVNFLHAVRAGRRRRRFMEMQFPQPLPQRDQEQDRAFNTDPGINTNAREEGARDDAEGRPVTGNAPSVG</sequence>
<dbReference type="EMBL" id="HG792015">
    <property type="protein sequence ID" value="CDM27640.1"/>
    <property type="molecule type" value="Genomic_DNA"/>
</dbReference>